<evidence type="ECO:0000256" key="5">
    <source>
        <dbReference type="ARBA" id="ARBA00022801"/>
    </source>
</evidence>
<evidence type="ECO:0000313" key="9">
    <source>
        <dbReference type="Proteomes" id="UP000001296"/>
    </source>
</evidence>
<comment type="cofactor">
    <cofactor evidence="1">
        <name>Zn(2+)</name>
        <dbReference type="ChEBI" id="CHEBI:29105"/>
    </cofactor>
</comment>
<accession>E0RRS2</accession>
<dbReference type="GO" id="GO:0004000">
    <property type="term" value="F:adenosine deaminase activity"/>
    <property type="evidence" value="ECO:0007669"/>
    <property type="project" value="TreeGrafter"/>
</dbReference>
<dbReference type="NCBIfam" id="TIGR01430">
    <property type="entry name" value="aden_deam"/>
    <property type="match status" value="1"/>
</dbReference>
<keyword evidence="4" id="KW-0479">Metal-binding</keyword>
<dbReference type="InterPro" id="IPR032466">
    <property type="entry name" value="Metal_Hydrolase"/>
</dbReference>
<dbReference type="InterPro" id="IPR006330">
    <property type="entry name" value="Ado/ade_deaminase"/>
</dbReference>
<proteinExistence type="inferred from homology"/>
<dbReference type="Gene3D" id="3.20.20.140">
    <property type="entry name" value="Metal-dependent hydrolases"/>
    <property type="match status" value="1"/>
</dbReference>
<evidence type="ECO:0000256" key="6">
    <source>
        <dbReference type="ARBA" id="ARBA00022833"/>
    </source>
</evidence>
<comment type="similarity">
    <text evidence="2">Belongs to the metallo-dependent hydrolases superfamily. Adenosine and AMP deaminases family.</text>
</comment>
<evidence type="ECO:0000256" key="1">
    <source>
        <dbReference type="ARBA" id="ARBA00001947"/>
    </source>
</evidence>
<dbReference type="EMBL" id="CP001698">
    <property type="protein sequence ID" value="ADN03176.1"/>
    <property type="molecule type" value="Genomic_DNA"/>
</dbReference>
<dbReference type="InterPro" id="IPR001365">
    <property type="entry name" value="A_deaminase_dom"/>
</dbReference>
<dbReference type="HOGENOM" id="CLU_039228_0_2_12"/>
<dbReference type="AlphaFoldDB" id="E0RRS2"/>
<name>E0RRS2_WINT6</name>
<evidence type="ECO:0000256" key="4">
    <source>
        <dbReference type="ARBA" id="ARBA00022723"/>
    </source>
</evidence>
<dbReference type="EC" id="3.5.4.4" evidence="3"/>
<dbReference type="PANTHER" id="PTHR11409">
    <property type="entry name" value="ADENOSINE DEAMINASE"/>
    <property type="match status" value="1"/>
</dbReference>
<dbReference type="GO" id="GO:0046103">
    <property type="term" value="P:inosine biosynthetic process"/>
    <property type="evidence" value="ECO:0007669"/>
    <property type="project" value="TreeGrafter"/>
</dbReference>
<keyword evidence="5 8" id="KW-0378">Hydrolase</keyword>
<dbReference type="GO" id="GO:0046872">
    <property type="term" value="F:metal ion binding"/>
    <property type="evidence" value="ECO:0007669"/>
    <property type="project" value="UniProtKB-KW"/>
</dbReference>
<protein>
    <recommendedName>
        <fullName evidence="3">adenosine deaminase</fullName>
        <ecNumber evidence="3">3.5.4.4</ecNumber>
    </recommendedName>
</protein>
<dbReference type="GO" id="GO:0043103">
    <property type="term" value="P:hypoxanthine salvage"/>
    <property type="evidence" value="ECO:0007669"/>
    <property type="project" value="TreeGrafter"/>
</dbReference>
<dbReference type="eggNOG" id="COG1816">
    <property type="taxonomic scope" value="Bacteria"/>
</dbReference>
<dbReference type="GO" id="GO:0006154">
    <property type="term" value="P:adenosine catabolic process"/>
    <property type="evidence" value="ECO:0007669"/>
    <property type="project" value="TreeGrafter"/>
</dbReference>
<dbReference type="PaxDb" id="665571-STHERM_c22540"/>
<feature type="domain" description="Adenosine deaminase" evidence="7">
    <location>
        <begin position="15"/>
        <end position="338"/>
    </location>
</feature>
<dbReference type="SUPFAM" id="SSF51556">
    <property type="entry name" value="Metallo-dependent hydrolases"/>
    <property type="match status" value="1"/>
</dbReference>
<reference key="1">
    <citation type="submission" date="2009-08" db="EMBL/GenBank/DDBJ databases">
        <title>The genome sequence of Spirochaeta thermophila DSM6192.</title>
        <authorList>
            <person name="Angelov A."/>
            <person name="Mientus M."/>
            <person name="Wittenberg S."/>
            <person name="Lehmann R."/>
            <person name="Liesegang H."/>
            <person name="Daniel R."/>
            <person name="Liebl W."/>
        </authorList>
    </citation>
    <scope>NUCLEOTIDE SEQUENCE</scope>
    <source>
        <strain>DSM 6192</strain>
    </source>
</reference>
<dbReference type="PANTHER" id="PTHR11409:SF43">
    <property type="entry name" value="ADENOSINE DEAMINASE"/>
    <property type="match status" value="1"/>
</dbReference>
<evidence type="ECO:0000313" key="8">
    <source>
        <dbReference type="EMBL" id="ADN03176.1"/>
    </source>
</evidence>
<dbReference type="GO" id="GO:0005829">
    <property type="term" value="C:cytosol"/>
    <property type="evidence" value="ECO:0007669"/>
    <property type="project" value="TreeGrafter"/>
</dbReference>
<gene>
    <name evidence="8" type="ordered locus">STHERM_c22540</name>
</gene>
<keyword evidence="6" id="KW-0862">Zinc</keyword>
<evidence type="ECO:0000256" key="2">
    <source>
        <dbReference type="ARBA" id="ARBA00006676"/>
    </source>
</evidence>
<evidence type="ECO:0000259" key="7">
    <source>
        <dbReference type="Pfam" id="PF00962"/>
    </source>
</evidence>
<dbReference type="Proteomes" id="UP000001296">
    <property type="component" value="Chromosome"/>
</dbReference>
<sequence>MDMSHLPKPVFAAFPKVELHRHLEGTFSGKALHAIALRNGLEVPSDYEEFKKAAQFPRDSEPDFLTFLSKFRTDWYRSLEDVEEITYHSVKEIARDGIFYIELRFSPEHFALNNDFDRQEVTRLVIEAGNTAAKEAGFHIRYLITFNRNKQDQYQMLELYEKIRELDIPEIVGIDLAGDELHYGPELFTDFFRRIKKDGRYKSTIHAGEVTPPEEIWKAIRTLGADRIGHGTSAIHDESLQDYLKEHFIALEQCITSNYQTGAWTDPGTHPFGRLYKRGVPVTLNSDDPFIQDTDLTDDYMKAAAAFGLDFKDFSEINRCALRSSFLPETEKKALLVEYEKALETFFRSHPTH</sequence>
<reference evidence="8 9" key="2">
    <citation type="journal article" date="2010" name="J. Bacteriol.">
        <title>Genome sequence of the polysaccharide-degrading, thermophilic anaerobe Spirochaeta thermophila DSM 6192.</title>
        <authorList>
            <person name="Angelov A."/>
            <person name="Liebl S."/>
            <person name="Ballschmiter M."/>
            <person name="Bomeke M."/>
            <person name="Lehmann R."/>
            <person name="Liesegang H."/>
            <person name="Daniel R."/>
            <person name="Liebl W."/>
        </authorList>
    </citation>
    <scope>NUCLEOTIDE SEQUENCE [LARGE SCALE GENOMIC DNA]</scope>
    <source>
        <strain evidence="9">ATCC 49972 / DSM 6192 / RI 19.B1</strain>
    </source>
</reference>
<dbReference type="KEGG" id="sta:STHERM_c22540"/>
<organism evidence="8 9">
    <name type="scientific">Winmispira thermophila (strain ATCC 49972 / DSM 6192 / RI 19.B1)</name>
    <name type="common">Spirochaeta thermophila</name>
    <dbReference type="NCBI Taxonomy" id="665571"/>
    <lineage>
        <taxon>Bacteria</taxon>
        <taxon>Pseudomonadati</taxon>
        <taxon>Spirochaetota</taxon>
        <taxon>Spirochaetia</taxon>
        <taxon>Winmispirales</taxon>
        <taxon>Winmispiraceae</taxon>
        <taxon>Winmispira</taxon>
    </lineage>
</organism>
<dbReference type="Pfam" id="PF00962">
    <property type="entry name" value="A_deaminase"/>
    <property type="match status" value="1"/>
</dbReference>
<evidence type="ECO:0000256" key="3">
    <source>
        <dbReference type="ARBA" id="ARBA00012784"/>
    </source>
</evidence>